<feature type="domain" description="Ig-like" evidence="12">
    <location>
        <begin position="206"/>
        <end position="291"/>
    </location>
</feature>
<dbReference type="InterPro" id="IPR036116">
    <property type="entry name" value="FN3_sf"/>
</dbReference>
<keyword evidence="7" id="KW-1015">Disulfide bond</keyword>
<dbReference type="EnsemblMetazoa" id="BGLB011033-RD">
    <property type="protein sequence ID" value="BGLB011033-PD"/>
    <property type="gene ID" value="BGLB011033"/>
</dbReference>
<dbReference type="STRING" id="6526.A0A2C9K0F9"/>
<dbReference type="SMART" id="SM00408">
    <property type="entry name" value="IGc2"/>
    <property type="match status" value="8"/>
</dbReference>
<evidence type="ECO:0000256" key="5">
    <source>
        <dbReference type="ARBA" id="ARBA00022989"/>
    </source>
</evidence>
<dbReference type="KEGG" id="bgt:106075139"/>
<dbReference type="GO" id="GO:0007156">
    <property type="term" value="P:homophilic cell adhesion via plasma membrane adhesion molecules"/>
    <property type="evidence" value="ECO:0007669"/>
    <property type="project" value="TreeGrafter"/>
</dbReference>
<evidence type="ECO:0000256" key="6">
    <source>
        <dbReference type="ARBA" id="ARBA00023136"/>
    </source>
</evidence>
<dbReference type="EnsemblMetazoa" id="BGLB011033-RB">
    <property type="protein sequence ID" value="BGLB011033-PB"/>
    <property type="gene ID" value="BGLB011033"/>
</dbReference>
<dbReference type="SMART" id="SM00409">
    <property type="entry name" value="IG"/>
    <property type="match status" value="9"/>
</dbReference>
<dbReference type="GO" id="GO:0007411">
    <property type="term" value="P:axon guidance"/>
    <property type="evidence" value="ECO:0007669"/>
    <property type="project" value="TreeGrafter"/>
</dbReference>
<reference evidence="14" key="1">
    <citation type="submission" date="2020-05" db="UniProtKB">
        <authorList>
            <consortium name="EnsemblMetazoa"/>
        </authorList>
    </citation>
    <scope>IDENTIFICATION</scope>
    <source>
        <strain evidence="14">BB02</strain>
    </source>
</reference>
<dbReference type="PROSITE" id="PS50853">
    <property type="entry name" value="FN3"/>
    <property type="match status" value="1"/>
</dbReference>
<dbReference type="FunFam" id="2.60.40.10:FF:000008">
    <property type="entry name" value="roundabout homolog 2 isoform X2"/>
    <property type="match status" value="1"/>
</dbReference>
<feature type="compositionally biased region" description="Basic and acidic residues" evidence="9">
    <location>
        <begin position="1398"/>
        <end position="1419"/>
    </location>
</feature>
<dbReference type="SUPFAM" id="SSF48726">
    <property type="entry name" value="Immunoglobulin"/>
    <property type="match status" value="9"/>
</dbReference>
<keyword evidence="5 10" id="KW-1133">Transmembrane helix</keyword>
<evidence type="ECO:0000256" key="7">
    <source>
        <dbReference type="ARBA" id="ARBA00023157"/>
    </source>
</evidence>
<evidence type="ECO:0000256" key="11">
    <source>
        <dbReference type="SAM" id="SignalP"/>
    </source>
</evidence>
<dbReference type="Pfam" id="PF00041">
    <property type="entry name" value="fn3"/>
    <property type="match status" value="1"/>
</dbReference>
<evidence type="ECO:0000259" key="13">
    <source>
        <dbReference type="PROSITE" id="PS50853"/>
    </source>
</evidence>
<dbReference type="EnsemblMetazoa" id="BGLB011033-RE">
    <property type="protein sequence ID" value="BGLB011033-PE"/>
    <property type="gene ID" value="BGLB011033"/>
</dbReference>
<feature type="domain" description="Ig-like" evidence="12">
    <location>
        <begin position="109"/>
        <end position="201"/>
    </location>
</feature>
<feature type="domain" description="Ig-like" evidence="12">
    <location>
        <begin position="622"/>
        <end position="709"/>
    </location>
</feature>
<feature type="domain" description="Ig-like" evidence="12">
    <location>
        <begin position="31"/>
        <end position="97"/>
    </location>
</feature>
<dbReference type="RefSeq" id="XP_013091517.2">
    <property type="nucleotide sequence ID" value="XM_013236063.2"/>
</dbReference>
<dbReference type="PANTHER" id="PTHR10075">
    <property type="entry name" value="BASIGIN RELATED"/>
    <property type="match status" value="1"/>
</dbReference>
<dbReference type="Gene3D" id="2.60.40.10">
    <property type="entry name" value="Immunoglobulins"/>
    <property type="match status" value="10"/>
</dbReference>
<dbReference type="VEuPathDB" id="VectorBase:BGLB011033"/>
<feature type="domain" description="Ig-like" evidence="12">
    <location>
        <begin position="812"/>
        <end position="918"/>
    </location>
</feature>
<dbReference type="GO" id="GO:0030424">
    <property type="term" value="C:axon"/>
    <property type="evidence" value="ECO:0007669"/>
    <property type="project" value="TreeGrafter"/>
</dbReference>
<dbReference type="InterPro" id="IPR007110">
    <property type="entry name" value="Ig-like_dom"/>
</dbReference>
<keyword evidence="3 11" id="KW-0732">Signal</keyword>
<dbReference type="EnsemblMetazoa" id="BGLB011033-RC">
    <property type="protein sequence ID" value="BGLB011033-PC"/>
    <property type="gene ID" value="BGLB011033"/>
</dbReference>
<accession>A0A2C9K0F9</accession>
<dbReference type="GO" id="GO:0070593">
    <property type="term" value="P:dendrite self-avoidance"/>
    <property type="evidence" value="ECO:0007669"/>
    <property type="project" value="TreeGrafter"/>
</dbReference>
<evidence type="ECO:0000313" key="14">
    <source>
        <dbReference type="EnsemblMetazoa" id="BGLB011033-PB"/>
    </source>
</evidence>
<dbReference type="InterPro" id="IPR013098">
    <property type="entry name" value="Ig_I-set"/>
</dbReference>
<evidence type="ECO:0000256" key="1">
    <source>
        <dbReference type="ARBA" id="ARBA00004167"/>
    </source>
</evidence>
<dbReference type="GO" id="GO:0005886">
    <property type="term" value="C:plasma membrane"/>
    <property type="evidence" value="ECO:0007669"/>
    <property type="project" value="TreeGrafter"/>
</dbReference>
<dbReference type="InterPro" id="IPR003598">
    <property type="entry name" value="Ig_sub2"/>
</dbReference>
<dbReference type="Proteomes" id="UP000076420">
    <property type="component" value="Unassembled WGS sequence"/>
</dbReference>
<name>A0A2C9K0F9_BIOGL</name>
<feature type="region of interest" description="Disordered" evidence="9">
    <location>
        <begin position="1398"/>
        <end position="1441"/>
    </location>
</feature>
<dbReference type="InterPro" id="IPR013783">
    <property type="entry name" value="Ig-like_fold"/>
</dbReference>
<dbReference type="CDD" id="cd00096">
    <property type="entry name" value="Ig"/>
    <property type="match status" value="1"/>
</dbReference>
<evidence type="ECO:0000259" key="12">
    <source>
        <dbReference type="PROSITE" id="PS50835"/>
    </source>
</evidence>
<dbReference type="GO" id="GO:0098632">
    <property type="term" value="F:cell-cell adhesion mediator activity"/>
    <property type="evidence" value="ECO:0007669"/>
    <property type="project" value="TreeGrafter"/>
</dbReference>
<sequence>MSRGARTLLLVLALSWLKLGTPLTDTYAVLGRPFSWTCDVVTASQQGPVRWQLNGVTLQTDQNVIINNDGTLYIKSVLDSNLGRYTCIAYDSQTYIESTAWLYAAYINSTVDIAPRMISVMLNDVVSLVCKFDARPAPVITWLKDNTSLNQTQRIKVIQMDSARIVLQLTNVTYLDKGSYYCTVMSLDLNQSYSSANVNLSVYGPPMITLGPKSKTVPIGYNISYPCGSISEPPGVVSWSFTNTTLSPDNVDAFGTLRLYNVDLVNSGTYQCTWTNSFGSTSSPVVSLTVAGKPMAPIIITRPSMVKLMEGELLNLVCTGDGNPKPSVLWIHPSGQGLAVGDFSFIGLNLSTFGDTIKNRASVNDSGTLSLQNITRYDAGSYTCVLANPEGSTNASAVVDVEYAPYFTQTPQSLTVKEGGTFTLQCSAVANPAAEITWSTPTNTSRNISASDAIGNEVVLSSGSLQVNLSYRRHQGMYTCFASNKVGSARVSASISVLGPPAFLVIPVSQGVVEGDSVILQCQVDSNPPATVEWYYRYMVDPSIQSTDVAKIKETLLSEGNMPNGNLTLVVPRLTPRYSLDNGTSLKIINVLESDAGLYVCIASNNEGMRFEPTILRVITFPKFEVMPKNQTVNLGSTVTLQCYSVGIPVPTQRWLFNNYSLQLNSRITKDANGTLTINNVQQSDIGMYTCHANNQAGAKNTSVYLRLTGLPYFTSPPINIKVSEFSGVALPCRGNSSSPMFISWYTSDSSGSSLQFLAKIKYGETQTLWTDQQQWLIAPEGDLVFQCILRTDKSWFVCSLENQDGVTTSPPAYLSINYAPSDVKISTPSVYSSQSSTLNCSGSSSPVPVITWVTPLKTVINSTGVAGVIVREMLLGEMLQSSLTISNTNNFEYGGKWLCRACNILGCALRSASLDVSETPVIVREIYGRDLESEFSVSCITTGLPLPNIRYFFEETDVSTLDGHRLSNNVMYVTKTKIKSRYKCDPVNRYGSVPVTFEAPTRAIITNVFTDSTSARIILTFKATIPSMLPNQVVFQSRLRDTEDWKNTTYFISDNVEDYLTVGKLYSVVSNISCSNSSSLQNTPTSAPLINVTVDSNGDAYVYTISADVFDLKPLSQYDFRAFLVNILGSGAESSIFQSSTSAAAPSPVTNVTVDIINRTVFVKWKHPDPLNGAARDTEISAMLYNSAFTLVKHTIVDVVNPPEVSFPNLNYGDYFVELFAYNRQTNKRSNVTRIPFRVKDLLLDYAPSISGVRALDAFSVEVNWTSSSTPVDLLATLTGFVIRVSSADNQTESSMTYSVSYTNVSTWVVPKLDEHKQYSVRVAFMSSAGTGAYSDPANITTPYSPFSETPLEDTSLSATLNWKILVIVLVCIGVAVMAIVAAVVFTHQRKLGKRKSVDLQHGRGQRLDDSSEFREEQGSDIGQDGSKVEGYDNKGFTGH</sequence>
<dbReference type="VEuPathDB" id="VectorBase:BGLAX_050193"/>
<gene>
    <name evidence="14" type="primary">106075139</name>
</gene>
<dbReference type="PROSITE" id="PS50835">
    <property type="entry name" value="IG_LIKE"/>
    <property type="match status" value="9"/>
</dbReference>
<dbReference type="InterPro" id="IPR036179">
    <property type="entry name" value="Ig-like_dom_sf"/>
</dbReference>
<dbReference type="InterPro" id="IPR003961">
    <property type="entry name" value="FN3_dom"/>
</dbReference>
<feature type="chain" id="PRO_5014284944" evidence="11">
    <location>
        <begin position="21"/>
        <end position="1441"/>
    </location>
</feature>
<keyword evidence="4" id="KW-0677">Repeat</keyword>
<feature type="signal peptide" evidence="11">
    <location>
        <begin position="1"/>
        <end position="20"/>
    </location>
</feature>
<dbReference type="PANTHER" id="PTHR10075:SF100">
    <property type="entry name" value="FASCICLIN-2"/>
    <property type="match status" value="1"/>
</dbReference>
<keyword evidence="2 10" id="KW-0812">Transmembrane</keyword>
<feature type="domain" description="Fibronectin type-III" evidence="13">
    <location>
        <begin position="1248"/>
        <end position="1346"/>
    </location>
</feature>
<evidence type="ECO:0000313" key="15">
    <source>
        <dbReference type="Proteomes" id="UP000076420"/>
    </source>
</evidence>
<evidence type="ECO:0000256" key="10">
    <source>
        <dbReference type="SAM" id="Phobius"/>
    </source>
</evidence>
<dbReference type="OrthoDB" id="10038880at2759"/>
<proteinExistence type="predicted"/>
<dbReference type="InterPro" id="IPR003599">
    <property type="entry name" value="Ig_sub"/>
</dbReference>
<feature type="domain" description="Ig-like" evidence="12">
    <location>
        <begin position="712"/>
        <end position="810"/>
    </location>
</feature>
<dbReference type="Pfam" id="PF07679">
    <property type="entry name" value="I-set"/>
    <property type="match status" value="2"/>
</dbReference>
<keyword evidence="6 10" id="KW-0472">Membrane</keyword>
<evidence type="ECO:0000256" key="3">
    <source>
        <dbReference type="ARBA" id="ARBA00022729"/>
    </source>
</evidence>
<evidence type="ECO:0000256" key="2">
    <source>
        <dbReference type="ARBA" id="ARBA00022692"/>
    </source>
</evidence>
<dbReference type="CDD" id="cd00063">
    <property type="entry name" value="FN3"/>
    <property type="match status" value="1"/>
</dbReference>
<feature type="domain" description="Ig-like" evidence="12">
    <location>
        <begin position="501"/>
        <end position="617"/>
    </location>
</feature>
<evidence type="ECO:0000256" key="8">
    <source>
        <dbReference type="ARBA" id="ARBA00023319"/>
    </source>
</evidence>
<dbReference type="SMART" id="SM00060">
    <property type="entry name" value="FN3"/>
    <property type="match status" value="3"/>
</dbReference>
<comment type="subcellular location">
    <subcellularLocation>
        <location evidence="1">Membrane</location>
        <topology evidence="1">Single-pass membrane protein</topology>
    </subcellularLocation>
</comment>
<evidence type="ECO:0000256" key="9">
    <source>
        <dbReference type="SAM" id="MobiDB-lite"/>
    </source>
</evidence>
<protein>
    <submittedName>
        <fullName evidence="14">Uncharacterized protein</fullName>
    </submittedName>
</protein>
<keyword evidence="8" id="KW-0393">Immunoglobulin domain</keyword>
<feature type="domain" description="Ig-like" evidence="12">
    <location>
        <begin position="405"/>
        <end position="496"/>
    </location>
</feature>
<dbReference type="RefSeq" id="XP_013091516.2">
    <property type="nucleotide sequence ID" value="XM_013236062.2"/>
</dbReference>
<dbReference type="SUPFAM" id="SSF49265">
    <property type="entry name" value="Fibronectin type III"/>
    <property type="match status" value="2"/>
</dbReference>
<organism evidence="14 15">
    <name type="scientific">Biomphalaria glabrata</name>
    <name type="common">Bloodfluke planorb</name>
    <name type="synonym">Freshwater snail</name>
    <dbReference type="NCBI Taxonomy" id="6526"/>
    <lineage>
        <taxon>Eukaryota</taxon>
        <taxon>Metazoa</taxon>
        <taxon>Spiralia</taxon>
        <taxon>Lophotrochozoa</taxon>
        <taxon>Mollusca</taxon>
        <taxon>Gastropoda</taxon>
        <taxon>Heterobranchia</taxon>
        <taxon>Euthyneura</taxon>
        <taxon>Panpulmonata</taxon>
        <taxon>Hygrophila</taxon>
        <taxon>Lymnaeoidea</taxon>
        <taxon>Planorbidae</taxon>
        <taxon>Biomphalaria</taxon>
    </lineage>
</organism>
<evidence type="ECO:0000256" key="4">
    <source>
        <dbReference type="ARBA" id="ARBA00022737"/>
    </source>
</evidence>
<feature type="domain" description="Ig-like" evidence="12">
    <location>
        <begin position="297"/>
        <end position="400"/>
    </location>
</feature>
<dbReference type="FunFam" id="2.60.40.10:FF:000032">
    <property type="entry name" value="palladin isoform X1"/>
    <property type="match status" value="2"/>
</dbReference>
<feature type="transmembrane region" description="Helical" evidence="10">
    <location>
        <begin position="1366"/>
        <end position="1387"/>
    </location>
</feature>
<dbReference type="Pfam" id="PF13927">
    <property type="entry name" value="Ig_3"/>
    <property type="match status" value="4"/>
</dbReference>